<dbReference type="PROSITE" id="PS51136">
    <property type="entry name" value="WAC"/>
    <property type="match status" value="1"/>
</dbReference>
<sequence length="130" mass="15198">MPLKDRKPFKRLKPPKDLKPDEELFYLKATHEVFRNYDDFFERVIMCNSLVWSCALTGKSSLTFQEAAASEEAARQSLKTFPNALRKPILYLASLTQRKRLNELCDDVFNYVKDRYFIGEEVEVIINGVK</sequence>
<dbReference type="Proteomes" id="UP000499080">
    <property type="component" value="Unassembled WGS sequence"/>
</dbReference>
<evidence type="ECO:0000313" key="3">
    <source>
        <dbReference type="EMBL" id="GBO14348.1"/>
    </source>
</evidence>
<dbReference type="GO" id="GO:0000228">
    <property type="term" value="C:nuclear chromosome"/>
    <property type="evidence" value="ECO:0007669"/>
    <property type="project" value="TreeGrafter"/>
</dbReference>
<dbReference type="GO" id="GO:0045740">
    <property type="term" value="P:positive regulation of DNA replication"/>
    <property type="evidence" value="ECO:0007669"/>
    <property type="project" value="TreeGrafter"/>
</dbReference>
<keyword evidence="4" id="KW-1185">Reference proteome</keyword>
<gene>
    <name evidence="3" type="primary">BAZ1A_0</name>
    <name evidence="3" type="ORF">AVEN_70024_1</name>
</gene>
<dbReference type="GO" id="GO:0008623">
    <property type="term" value="C:CHRAC"/>
    <property type="evidence" value="ECO:0007669"/>
    <property type="project" value="TreeGrafter"/>
</dbReference>
<dbReference type="GO" id="GO:0003677">
    <property type="term" value="F:DNA binding"/>
    <property type="evidence" value="ECO:0007669"/>
    <property type="project" value="TreeGrafter"/>
</dbReference>
<organism evidence="3 4">
    <name type="scientific">Araneus ventricosus</name>
    <name type="common">Orbweaver spider</name>
    <name type="synonym">Epeira ventricosa</name>
    <dbReference type="NCBI Taxonomy" id="182803"/>
    <lineage>
        <taxon>Eukaryota</taxon>
        <taxon>Metazoa</taxon>
        <taxon>Ecdysozoa</taxon>
        <taxon>Arthropoda</taxon>
        <taxon>Chelicerata</taxon>
        <taxon>Arachnida</taxon>
        <taxon>Araneae</taxon>
        <taxon>Araneomorphae</taxon>
        <taxon>Entelegynae</taxon>
        <taxon>Araneoidea</taxon>
        <taxon>Araneidae</taxon>
        <taxon>Araneus</taxon>
    </lineage>
</organism>
<name>A0A4Y2UNA6_ARAVE</name>
<dbReference type="Pfam" id="PF10537">
    <property type="entry name" value="WAC_Acf1_DNA_bd"/>
    <property type="match status" value="1"/>
</dbReference>
<dbReference type="InterPro" id="IPR013136">
    <property type="entry name" value="WSTF_Acf1_Cbp146"/>
</dbReference>
<accession>A0A4Y2UNA6</accession>
<keyword evidence="1" id="KW-0539">Nucleus</keyword>
<comment type="caution">
    <text evidence="3">The sequence shown here is derived from an EMBL/GenBank/DDBJ whole genome shotgun (WGS) entry which is preliminary data.</text>
</comment>
<dbReference type="AlphaFoldDB" id="A0A4Y2UNA6"/>
<dbReference type="PANTHER" id="PTHR46510">
    <property type="entry name" value="BROMODOMAIN ADJACENT TO ZINC FINGER DOMAIN PROTEIN 1A"/>
    <property type="match status" value="1"/>
</dbReference>
<dbReference type="PANTHER" id="PTHR46510:SF1">
    <property type="entry name" value="BROMODOMAIN ADJACENT TO ZINC FINGER DOMAIN PROTEIN 1A"/>
    <property type="match status" value="1"/>
</dbReference>
<protein>
    <submittedName>
        <fullName evidence="3">Bromodomain adjacent to zinc finger domain protein 1A</fullName>
    </submittedName>
</protein>
<proteinExistence type="predicted"/>
<comment type="subcellular location">
    <subcellularLocation>
        <location evidence="1">Nucleus</location>
    </subcellularLocation>
</comment>
<evidence type="ECO:0000256" key="1">
    <source>
        <dbReference type="PROSITE-ProRule" id="PRU00475"/>
    </source>
</evidence>
<evidence type="ECO:0000313" key="4">
    <source>
        <dbReference type="Proteomes" id="UP000499080"/>
    </source>
</evidence>
<dbReference type="InterPro" id="IPR047171">
    <property type="entry name" value="BAZ1A"/>
</dbReference>
<dbReference type="GO" id="GO:0031445">
    <property type="term" value="P:regulation of heterochromatin formation"/>
    <property type="evidence" value="ECO:0007669"/>
    <property type="project" value="TreeGrafter"/>
</dbReference>
<feature type="domain" description="WAC" evidence="2">
    <location>
        <begin position="22"/>
        <end position="130"/>
    </location>
</feature>
<dbReference type="GO" id="GO:0006355">
    <property type="term" value="P:regulation of DNA-templated transcription"/>
    <property type="evidence" value="ECO:0007669"/>
    <property type="project" value="TreeGrafter"/>
</dbReference>
<reference evidence="3 4" key="1">
    <citation type="journal article" date="2019" name="Sci. Rep.">
        <title>Orb-weaving spider Araneus ventricosus genome elucidates the spidroin gene catalogue.</title>
        <authorList>
            <person name="Kono N."/>
            <person name="Nakamura H."/>
            <person name="Ohtoshi R."/>
            <person name="Moran D.A.P."/>
            <person name="Shinohara A."/>
            <person name="Yoshida Y."/>
            <person name="Fujiwara M."/>
            <person name="Mori M."/>
            <person name="Tomita M."/>
            <person name="Arakawa K."/>
        </authorList>
    </citation>
    <scope>NUCLEOTIDE SEQUENCE [LARGE SCALE GENOMIC DNA]</scope>
</reference>
<dbReference type="OrthoDB" id="6432486at2759"/>
<dbReference type="GO" id="GO:0006338">
    <property type="term" value="P:chromatin remodeling"/>
    <property type="evidence" value="ECO:0007669"/>
    <property type="project" value="InterPro"/>
</dbReference>
<dbReference type="EMBL" id="BGPR01038495">
    <property type="protein sequence ID" value="GBO14348.1"/>
    <property type="molecule type" value="Genomic_DNA"/>
</dbReference>
<evidence type="ECO:0000259" key="2">
    <source>
        <dbReference type="PROSITE" id="PS51136"/>
    </source>
</evidence>